<gene>
    <name evidence="4" type="ORF">I0C86_23455</name>
</gene>
<accession>A0ABS0H0B1</accession>
<evidence type="ECO:0000256" key="1">
    <source>
        <dbReference type="ARBA" id="ARBA00023125"/>
    </source>
</evidence>
<dbReference type="Proteomes" id="UP000638560">
    <property type="component" value="Unassembled WGS sequence"/>
</dbReference>
<dbReference type="InterPro" id="IPR001647">
    <property type="entry name" value="HTH_TetR"/>
</dbReference>
<dbReference type="RefSeq" id="WP_196203441.1">
    <property type="nucleotide sequence ID" value="NZ_JADPUN010000212.1"/>
</dbReference>
<dbReference type="PRINTS" id="PR00455">
    <property type="entry name" value="HTHTETR"/>
</dbReference>
<keyword evidence="1 2" id="KW-0238">DNA-binding</keyword>
<evidence type="ECO:0000256" key="2">
    <source>
        <dbReference type="PROSITE-ProRule" id="PRU00335"/>
    </source>
</evidence>
<evidence type="ECO:0000259" key="3">
    <source>
        <dbReference type="PROSITE" id="PS50977"/>
    </source>
</evidence>
<keyword evidence="5" id="KW-1185">Reference proteome</keyword>
<organism evidence="4 5">
    <name type="scientific">Plantactinospora alkalitolerans</name>
    <dbReference type="NCBI Taxonomy" id="2789879"/>
    <lineage>
        <taxon>Bacteria</taxon>
        <taxon>Bacillati</taxon>
        <taxon>Actinomycetota</taxon>
        <taxon>Actinomycetes</taxon>
        <taxon>Micromonosporales</taxon>
        <taxon>Micromonosporaceae</taxon>
        <taxon>Plantactinospora</taxon>
    </lineage>
</organism>
<feature type="DNA-binding region" description="H-T-H motif" evidence="2">
    <location>
        <begin position="33"/>
        <end position="52"/>
    </location>
</feature>
<comment type="caution">
    <text evidence="4">The sequence shown here is derived from an EMBL/GenBank/DDBJ whole genome shotgun (WGS) entry which is preliminary data.</text>
</comment>
<dbReference type="PROSITE" id="PS50977">
    <property type="entry name" value="HTH_TETR_2"/>
    <property type="match status" value="1"/>
</dbReference>
<dbReference type="PANTHER" id="PTHR30055:SF146">
    <property type="entry name" value="HTH-TYPE TRANSCRIPTIONAL DUAL REGULATOR CECR"/>
    <property type="match status" value="1"/>
</dbReference>
<name>A0ABS0H0B1_9ACTN</name>
<dbReference type="PANTHER" id="PTHR30055">
    <property type="entry name" value="HTH-TYPE TRANSCRIPTIONAL REGULATOR RUTR"/>
    <property type="match status" value="1"/>
</dbReference>
<proteinExistence type="predicted"/>
<protein>
    <submittedName>
        <fullName evidence="4">TetR/AcrR family transcriptional regulator</fullName>
    </submittedName>
</protein>
<sequence length="199" mass="22055">MNGGVRMTSEARRKSILAAAIAIFGSRGYVGTTTDEVARAAGVSQTYVVRLFGTKEKLFLAAHEHVVERILEAFRDAVHGESTRGRSERMGTAYIELLADRGLHLTLHHAFLLGGDPVIGEAARKQFARVWRFLREEAELSVEEARDFLARGMLVNTLVGLRLIDDYGTDPAVTEVFRACFPADVRDIAERLPRVGDAW</sequence>
<evidence type="ECO:0000313" key="4">
    <source>
        <dbReference type="EMBL" id="MBF9131899.1"/>
    </source>
</evidence>
<feature type="domain" description="HTH tetR-type" evidence="3">
    <location>
        <begin position="10"/>
        <end position="70"/>
    </location>
</feature>
<dbReference type="Gene3D" id="1.10.357.10">
    <property type="entry name" value="Tetracycline Repressor, domain 2"/>
    <property type="match status" value="1"/>
</dbReference>
<dbReference type="SUPFAM" id="SSF46689">
    <property type="entry name" value="Homeodomain-like"/>
    <property type="match status" value="1"/>
</dbReference>
<dbReference type="InterPro" id="IPR050109">
    <property type="entry name" value="HTH-type_TetR-like_transc_reg"/>
</dbReference>
<dbReference type="Pfam" id="PF00440">
    <property type="entry name" value="TetR_N"/>
    <property type="match status" value="1"/>
</dbReference>
<reference evidence="4 5" key="1">
    <citation type="submission" date="2020-11" db="EMBL/GenBank/DDBJ databases">
        <title>A novel isolate from a Black sea contaminated sediment with potential to produce alkanes: Plantactinospora alkalitolerans sp. nov.</title>
        <authorList>
            <person name="Carro L."/>
            <person name="Veyisoglu A."/>
            <person name="Guven K."/>
            <person name="Schumann P."/>
            <person name="Klenk H.-P."/>
            <person name="Sahin N."/>
        </authorList>
    </citation>
    <scope>NUCLEOTIDE SEQUENCE [LARGE SCALE GENOMIC DNA]</scope>
    <source>
        <strain evidence="4 5">S1510</strain>
    </source>
</reference>
<evidence type="ECO:0000313" key="5">
    <source>
        <dbReference type="Proteomes" id="UP000638560"/>
    </source>
</evidence>
<dbReference type="InterPro" id="IPR009057">
    <property type="entry name" value="Homeodomain-like_sf"/>
</dbReference>
<dbReference type="EMBL" id="JADPUN010000212">
    <property type="protein sequence ID" value="MBF9131899.1"/>
    <property type="molecule type" value="Genomic_DNA"/>
</dbReference>